<evidence type="ECO:0000313" key="1">
    <source>
        <dbReference type="EMBL" id="KIH86122.1"/>
    </source>
</evidence>
<name>A0A0C2IMA5_9PSED</name>
<dbReference type="PATRIC" id="fig|226910.6.peg.487"/>
<dbReference type="Proteomes" id="UP000031535">
    <property type="component" value="Unassembled WGS sequence"/>
</dbReference>
<organism evidence="1 2">
    <name type="scientific">Pseudomonas batumici</name>
    <dbReference type="NCBI Taxonomy" id="226910"/>
    <lineage>
        <taxon>Bacteria</taxon>
        <taxon>Pseudomonadati</taxon>
        <taxon>Pseudomonadota</taxon>
        <taxon>Gammaproteobacteria</taxon>
        <taxon>Pseudomonadales</taxon>
        <taxon>Pseudomonadaceae</taxon>
        <taxon>Pseudomonas</taxon>
    </lineage>
</organism>
<proteinExistence type="predicted"/>
<dbReference type="STRING" id="226910.UCMB321_0489"/>
<accession>A0A0C2IMA5</accession>
<comment type="caution">
    <text evidence="1">The sequence shown here is derived from an EMBL/GenBank/DDBJ whole genome shotgun (WGS) entry which is preliminary data.</text>
</comment>
<gene>
    <name evidence="1" type="ORF">UCMB321_0489</name>
</gene>
<reference evidence="1 2" key="1">
    <citation type="submission" date="2015-01" db="EMBL/GenBank/DDBJ databases">
        <title>Complete genome of Pseudomonas batumici UCM B-321 producer of the batumin antibiotic with strong antistaphilococcal and potential anticancer activity.</title>
        <authorList>
            <person name="Klochko V.V."/>
            <person name="Zelena L.B."/>
            <person name="Elena K.A."/>
            <person name="Reva O.N."/>
        </authorList>
    </citation>
    <scope>NUCLEOTIDE SEQUENCE [LARGE SCALE GENOMIC DNA]</scope>
    <source>
        <strain evidence="1 2">UCM B-321</strain>
    </source>
</reference>
<sequence length="74" mass="8148">MGCPQGGWSPGGVNLPQVSTYGAISLGQRWCRKSLSCFSIARHGGVSRLEWLLTGRPCRQWGIAPLCRHLCTEY</sequence>
<dbReference type="AlphaFoldDB" id="A0A0C2IMA5"/>
<evidence type="ECO:0000313" key="2">
    <source>
        <dbReference type="Proteomes" id="UP000031535"/>
    </source>
</evidence>
<dbReference type="EMBL" id="JXDG01000003">
    <property type="protein sequence ID" value="KIH86122.1"/>
    <property type="molecule type" value="Genomic_DNA"/>
</dbReference>
<keyword evidence="2" id="KW-1185">Reference proteome</keyword>
<protein>
    <submittedName>
        <fullName evidence="1">Uncharacterized protein</fullName>
    </submittedName>
</protein>